<evidence type="ECO:0000313" key="3">
    <source>
        <dbReference type="EMBL" id="OOP96460.1"/>
    </source>
</evidence>
<protein>
    <recommendedName>
        <fullName evidence="5">DUF262 domain-containing protein</fullName>
    </recommendedName>
</protein>
<feature type="domain" description="GmrSD restriction endonucleases C-terminal" evidence="2">
    <location>
        <begin position="446"/>
        <end position="596"/>
    </location>
</feature>
<feature type="domain" description="GmrSD restriction endonucleases N-terminal" evidence="1">
    <location>
        <begin position="23"/>
        <end position="243"/>
    </location>
</feature>
<evidence type="ECO:0000313" key="4">
    <source>
        <dbReference type="Proteomes" id="UP000318399"/>
    </source>
</evidence>
<dbReference type="RefSeq" id="WP_078247239.1">
    <property type="nucleotide sequence ID" value="NZ_MBHX01000001.1"/>
</dbReference>
<dbReference type="Proteomes" id="UP000318399">
    <property type="component" value="Unassembled WGS sequence"/>
</dbReference>
<accession>A0AB36KFR4</accession>
<dbReference type="Pfam" id="PF03235">
    <property type="entry name" value="GmrSD_N"/>
    <property type="match status" value="1"/>
</dbReference>
<evidence type="ECO:0000259" key="1">
    <source>
        <dbReference type="Pfam" id="PF03235"/>
    </source>
</evidence>
<sequence>MANESIEGKAYQLKGILATEFEAYYQIPIYQRPYQWTEENCKKLLDDLLSSYEYYKESDYFCGSLVLIAIGTDSATNAKTYDVVDGQQRLSTFILLAKVLATLYNNEVLNNKTSKDFLEKSLGDTDGEKRKRLTFNTIGLNAKDDFQDALDFFDDLDASKGKNSKSNDPSKGKNNYLKNAICLKNYLKEKEIENINAFIKWLYLKITFIKTTCPNISMALRIFSVLNARGLPLHAIDIFKAELLKKLANKKDQEEFVFRWNALRQKCSENESKFPKRKENKREKNAAEILFSWYLDYLNPVTSKEKMEKRLVTWFKNLNKTPLEYFKGVEDFCNAYCEVLEMQDWHAHLLSYKDDDHLRVILCASLLHRYNDQDIKALKELLVKFYYQDWVAGQTKSTRSQTCCNIINALKEKKSVRYIASIVVKKYLDDKNITQRFKDNLKDSNLYTKFYFAGKSVKKNSWLKPILILVEYFMSDNANPAYIKMDDDLHVERILPQNPDPSSQWVKDFSEEERGLYTHSLANLTLLGGKKNTKALSQVLNQDFKEKKEIYMGKTIALDNKKTFKVMTCYKTTIDVAQYTEWTPKSLEKRKEELIQIIESVLKL</sequence>
<gene>
    <name evidence="3" type="ORF">B0X41_01785</name>
</gene>
<reference evidence="3 4" key="1">
    <citation type="journal article" date="2017" name="Front. Cell. Infect. Microbiol.">
        <title>Whole Genome Sequence and Phylogenetic Analysis Show Helicobacter pylori Strains from Latin America Have Followed a Unique Evolution Pathway.</title>
        <authorList>
            <person name="Munoz-Ramirez Z.Y."/>
            <person name="Mendez-Tenorio A."/>
            <person name="Kato I."/>
            <person name="Bravo M.M."/>
            <person name="Rizzato C."/>
            <person name="Thorell K."/>
            <person name="Torres R.C."/>
            <person name="Aviles-Jimenez F."/>
            <person name="Camorlinga M."/>
            <person name="Canzian F."/>
            <person name="Torres J."/>
        </authorList>
    </citation>
    <scope>NUCLEOTIDE SEQUENCE [LARGE SCALE GENOMIC DNA]</scope>
    <source>
        <strain evidence="3 4">CC26084</strain>
    </source>
</reference>
<proteinExistence type="predicted"/>
<evidence type="ECO:0000259" key="2">
    <source>
        <dbReference type="Pfam" id="PF07510"/>
    </source>
</evidence>
<dbReference type="PANTHER" id="PTHR35149">
    <property type="entry name" value="SLL5132 PROTEIN"/>
    <property type="match status" value="1"/>
</dbReference>
<dbReference type="InterPro" id="IPR004919">
    <property type="entry name" value="GmrSD_N"/>
</dbReference>
<evidence type="ECO:0008006" key="5">
    <source>
        <dbReference type="Google" id="ProtNLM"/>
    </source>
</evidence>
<dbReference type="AlphaFoldDB" id="A0AB36KFR4"/>
<dbReference type="PANTHER" id="PTHR35149:SF2">
    <property type="entry name" value="DUF262 DOMAIN-CONTAINING PROTEIN"/>
    <property type="match status" value="1"/>
</dbReference>
<dbReference type="Pfam" id="PF07510">
    <property type="entry name" value="GmrSD_C"/>
    <property type="match status" value="1"/>
</dbReference>
<organism evidence="3 4">
    <name type="scientific">Helicobacter pylori</name>
    <name type="common">Campylobacter pylori</name>
    <dbReference type="NCBI Taxonomy" id="210"/>
    <lineage>
        <taxon>Bacteria</taxon>
        <taxon>Pseudomonadati</taxon>
        <taxon>Campylobacterota</taxon>
        <taxon>Epsilonproteobacteria</taxon>
        <taxon>Campylobacterales</taxon>
        <taxon>Helicobacteraceae</taxon>
        <taxon>Helicobacter</taxon>
    </lineage>
</organism>
<name>A0AB36KFR4_HELPX</name>
<dbReference type="EMBL" id="MUOR01000019">
    <property type="protein sequence ID" value="OOP96460.1"/>
    <property type="molecule type" value="Genomic_DNA"/>
</dbReference>
<dbReference type="InterPro" id="IPR011089">
    <property type="entry name" value="GmrSD_C"/>
</dbReference>
<comment type="caution">
    <text evidence="3">The sequence shown here is derived from an EMBL/GenBank/DDBJ whole genome shotgun (WGS) entry which is preliminary data.</text>
</comment>